<keyword evidence="2" id="KW-1185">Reference proteome</keyword>
<dbReference type="InterPro" id="IPR014859">
    <property type="entry name" value="Phage_TAC_4"/>
</dbReference>
<dbReference type="Proteomes" id="UP000053226">
    <property type="component" value="Unassembled WGS sequence"/>
</dbReference>
<sequence length="104" mass="11862">MAKLTYNPNPTFEHTVKITTPDGKQGDLPFIFIHKKMSELDDMGKAEDLTDASFLLQIAKGWGFKDHEFTHNNVSEFFDNYPGAAFEIFSSYRQALLGIREKNS</sequence>
<dbReference type="EMBL" id="LGAA01000026">
    <property type="protein sequence ID" value="KPD01947.1"/>
    <property type="molecule type" value="Genomic_DNA"/>
</dbReference>
<dbReference type="Pfam" id="PF08748">
    <property type="entry name" value="Phage_TAC_4"/>
    <property type="match status" value="1"/>
</dbReference>
<dbReference type="AlphaFoldDB" id="A0A0N0Z767"/>
<dbReference type="OrthoDB" id="8612233at2"/>
<dbReference type="RefSeq" id="WP_053908877.1">
    <property type="nucleotide sequence ID" value="NZ_CAWMUS010000026.1"/>
</dbReference>
<protein>
    <submittedName>
        <fullName evidence="1">TfmS family protein</fullName>
    </submittedName>
</protein>
<accession>A0A0N0Z767</accession>
<gene>
    <name evidence="1" type="ORF">M992_2490</name>
</gene>
<reference evidence="1 2" key="1">
    <citation type="submission" date="2015-07" db="EMBL/GenBank/DDBJ databases">
        <title>ATOL: Assembling a taxonomically balanced genome-scale reconstruction of the evolutionary history of the Enterobacteriaceae.</title>
        <authorList>
            <person name="Plunkett G.III."/>
            <person name="Neeno-Eckwall E.C."/>
            <person name="Glasner J.D."/>
            <person name="Perna N.T."/>
        </authorList>
    </citation>
    <scope>NUCLEOTIDE SEQUENCE [LARGE SCALE GENOMIC DNA]</scope>
    <source>
        <strain evidence="1 2">ATCC 35017</strain>
    </source>
</reference>
<evidence type="ECO:0000313" key="1">
    <source>
        <dbReference type="EMBL" id="KPD01947.1"/>
    </source>
</evidence>
<comment type="caution">
    <text evidence="1">The sequence shown here is derived from an EMBL/GenBank/DDBJ whole genome shotgun (WGS) entry which is preliminary data.</text>
</comment>
<evidence type="ECO:0000313" key="2">
    <source>
        <dbReference type="Proteomes" id="UP000053226"/>
    </source>
</evidence>
<name>A0A0N0Z767_9GAMM</name>
<organism evidence="1 2">
    <name type="scientific">Moellerella wisconsensis ATCC 35017</name>
    <dbReference type="NCBI Taxonomy" id="1354267"/>
    <lineage>
        <taxon>Bacteria</taxon>
        <taxon>Pseudomonadati</taxon>
        <taxon>Pseudomonadota</taxon>
        <taxon>Gammaproteobacteria</taxon>
        <taxon>Enterobacterales</taxon>
        <taxon>Morganellaceae</taxon>
        <taxon>Moellerella</taxon>
    </lineage>
</organism>
<proteinExistence type="predicted"/>